<comment type="caution">
    <text evidence="2">The sequence shown here is derived from an EMBL/GenBank/DDBJ whole genome shotgun (WGS) entry which is preliminary data.</text>
</comment>
<evidence type="ECO:0000313" key="3">
    <source>
        <dbReference type="Proteomes" id="UP000281604"/>
    </source>
</evidence>
<keyword evidence="1" id="KW-1133">Transmembrane helix</keyword>
<accession>A0A3M4AVP5</accession>
<feature type="transmembrane region" description="Helical" evidence="1">
    <location>
        <begin position="52"/>
        <end position="70"/>
    </location>
</feature>
<sequence length="156" mass="17096">MKNIFVNGVRVGSLSESDLESLKEQAYSMRNRWTQQAHNLAFCLATMLRESLSIAPLLTLALVFFSLFVMPPSGLITDGLINVNELTGLLLGATVASYMTSLLLVAISPIFIKHRFGYKNVAQEEFYRLLRIKLGVAAEGKVTCADSSLSDAGHVK</sequence>
<dbReference type="Proteomes" id="UP000281604">
    <property type="component" value="Unassembled WGS sequence"/>
</dbReference>
<keyword evidence="1" id="KW-0472">Membrane</keyword>
<evidence type="ECO:0000313" key="2">
    <source>
        <dbReference type="EMBL" id="RMP10998.1"/>
    </source>
</evidence>
<keyword evidence="1" id="KW-0812">Transmembrane</keyword>
<dbReference type="AlphaFoldDB" id="A0A3M4AVP5"/>
<protein>
    <submittedName>
        <fullName evidence="2">Uncharacterized protein</fullName>
    </submittedName>
</protein>
<organism evidence="2 3">
    <name type="scientific">Pseudomonas syringae pv. persicae</name>
    <dbReference type="NCBI Taxonomy" id="237306"/>
    <lineage>
        <taxon>Bacteria</taxon>
        <taxon>Pseudomonadati</taxon>
        <taxon>Pseudomonadota</taxon>
        <taxon>Gammaproteobacteria</taxon>
        <taxon>Pseudomonadales</taxon>
        <taxon>Pseudomonadaceae</taxon>
        <taxon>Pseudomonas</taxon>
    </lineage>
</organism>
<reference evidence="2 3" key="1">
    <citation type="submission" date="2018-08" db="EMBL/GenBank/DDBJ databases">
        <title>Recombination of ecologically and evolutionarily significant loci maintains genetic cohesion in the Pseudomonas syringae species complex.</title>
        <authorList>
            <person name="Dillon M."/>
            <person name="Thakur S."/>
            <person name="Almeida R.N.D."/>
            <person name="Weir B.S."/>
            <person name="Guttman D.S."/>
        </authorList>
    </citation>
    <scope>NUCLEOTIDE SEQUENCE [LARGE SCALE GENOMIC DNA]</scope>
    <source>
        <strain evidence="2 3">ICMP 3706</strain>
    </source>
</reference>
<gene>
    <name evidence="2" type="ORF">ALQ30_200235</name>
</gene>
<dbReference type="RefSeq" id="WP_099264726.1">
    <property type="nucleotide sequence ID" value="NZ_RBQE01000138.1"/>
</dbReference>
<dbReference type="EMBL" id="RBQE01000138">
    <property type="protein sequence ID" value="RMP10998.1"/>
    <property type="molecule type" value="Genomic_DNA"/>
</dbReference>
<proteinExistence type="predicted"/>
<evidence type="ECO:0000256" key="1">
    <source>
        <dbReference type="SAM" id="Phobius"/>
    </source>
</evidence>
<name>A0A3M4AVP5_9PSED</name>
<feature type="transmembrane region" description="Helical" evidence="1">
    <location>
        <begin position="90"/>
        <end position="112"/>
    </location>
</feature>